<name>A0A6J8DJ71_MYTCO</name>
<protein>
    <submittedName>
        <fullName evidence="3">Uncharacterized protein</fullName>
    </submittedName>
</protein>
<dbReference type="Proteomes" id="UP000507470">
    <property type="component" value="Unassembled WGS sequence"/>
</dbReference>
<dbReference type="EMBL" id="CACVKT020007420">
    <property type="protein sequence ID" value="CAC5407492.1"/>
    <property type="molecule type" value="Genomic_DNA"/>
</dbReference>
<evidence type="ECO:0000256" key="2">
    <source>
        <dbReference type="SAM" id="MobiDB-lite"/>
    </source>
</evidence>
<feature type="region of interest" description="Disordered" evidence="2">
    <location>
        <begin position="157"/>
        <end position="188"/>
    </location>
</feature>
<evidence type="ECO:0000313" key="4">
    <source>
        <dbReference type="Proteomes" id="UP000507470"/>
    </source>
</evidence>
<gene>
    <name evidence="3" type="ORF">MCOR_40964</name>
</gene>
<feature type="coiled-coil region" evidence="1">
    <location>
        <begin position="1"/>
        <end position="66"/>
    </location>
</feature>
<dbReference type="AlphaFoldDB" id="A0A6J8DJ71"/>
<evidence type="ECO:0000256" key="1">
    <source>
        <dbReference type="SAM" id="Coils"/>
    </source>
</evidence>
<keyword evidence="4" id="KW-1185">Reference proteome</keyword>
<sequence length="188" mass="21932">MSDLRQREQRLKKREEELKIREKLNEEMQTERIWLQSYVTKLEMKINELENSNKILQKKCELINLTDDKQNQHTPHDHGSSSKYIEQTVAKLHEKVSGFILQQMDTQFDNIINQFNENVNNTCNSQPTNQRNTRCTDNSDIQNGIPIIQESLMTGFAPTSNTAVPRSKTATTSNQSSYSLQTQYQRHT</sequence>
<accession>A0A6J8DJ71</accession>
<keyword evidence="1" id="KW-0175">Coiled coil</keyword>
<proteinExistence type="predicted"/>
<organism evidence="3 4">
    <name type="scientific">Mytilus coruscus</name>
    <name type="common">Sea mussel</name>
    <dbReference type="NCBI Taxonomy" id="42192"/>
    <lineage>
        <taxon>Eukaryota</taxon>
        <taxon>Metazoa</taxon>
        <taxon>Spiralia</taxon>
        <taxon>Lophotrochozoa</taxon>
        <taxon>Mollusca</taxon>
        <taxon>Bivalvia</taxon>
        <taxon>Autobranchia</taxon>
        <taxon>Pteriomorphia</taxon>
        <taxon>Mytilida</taxon>
        <taxon>Mytiloidea</taxon>
        <taxon>Mytilidae</taxon>
        <taxon>Mytilinae</taxon>
        <taxon>Mytilus</taxon>
    </lineage>
</organism>
<evidence type="ECO:0000313" key="3">
    <source>
        <dbReference type="EMBL" id="CAC5407492.1"/>
    </source>
</evidence>
<reference evidence="3 4" key="1">
    <citation type="submission" date="2020-06" db="EMBL/GenBank/DDBJ databases">
        <authorList>
            <person name="Li R."/>
            <person name="Bekaert M."/>
        </authorList>
    </citation>
    <scope>NUCLEOTIDE SEQUENCE [LARGE SCALE GENOMIC DNA]</scope>
    <source>
        <strain evidence="4">wild</strain>
    </source>
</reference>